<keyword evidence="2" id="KW-1133">Transmembrane helix</keyword>
<name>A0A174VDV2_9CLOT</name>
<dbReference type="RefSeq" id="WP_055208743.1">
    <property type="nucleotide sequence ID" value="NZ_CZBO01000008.1"/>
</dbReference>
<evidence type="ECO:0000313" key="4">
    <source>
        <dbReference type="Proteomes" id="UP000095563"/>
    </source>
</evidence>
<protein>
    <submittedName>
        <fullName evidence="3">Uncharacterized protein</fullName>
    </submittedName>
</protein>
<dbReference type="AlphaFoldDB" id="A0A174VDV2"/>
<sequence length="284" mass="33229">MNKDFLENIKENLIKIKKYYNKNISAKYKGISILLLVGLAFFLSSNFLFNKDFSVNSTELNRKYLLKNLEIQLQNREYNPNTGLVEIMLKIKNTDLSQNTKLKFNIVEKQDVSKKLNVNVIKVDDDNYVVYSKLPLKWSAICLKISIDSQSEIDNKTIVKLYSSSKDTNVNTDLVEEDKLGCTIKFINFNINEINKEIEVNNKKLDSNNEQIKNIENNIKELEDNKKYRTDEENKEAESKITSYKTSISDLKNNNIQTEKLIKEYQERIKKLEEKKVDLKNTKN</sequence>
<dbReference type="EMBL" id="CZBO01000008">
    <property type="protein sequence ID" value="CUQ30288.1"/>
    <property type="molecule type" value="Genomic_DNA"/>
</dbReference>
<evidence type="ECO:0000256" key="2">
    <source>
        <dbReference type="SAM" id="Phobius"/>
    </source>
</evidence>
<reference evidence="3 4" key="1">
    <citation type="submission" date="2015-09" db="EMBL/GenBank/DDBJ databases">
        <authorList>
            <consortium name="Pathogen Informatics"/>
        </authorList>
    </citation>
    <scope>NUCLEOTIDE SEQUENCE [LARGE SCALE GENOMIC DNA]</scope>
    <source>
        <strain evidence="3 4">2789STDY5834956</strain>
    </source>
</reference>
<proteinExistence type="predicted"/>
<dbReference type="Proteomes" id="UP000095563">
    <property type="component" value="Unassembled WGS sequence"/>
</dbReference>
<evidence type="ECO:0000256" key="1">
    <source>
        <dbReference type="SAM" id="Coils"/>
    </source>
</evidence>
<feature type="coiled-coil region" evidence="1">
    <location>
        <begin position="191"/>
        <end position="282"/>
    </location>
</feature>
<keyword evidence="2" id="KW-0472">Membrane</keyword>
<gene>
    <name evidence="3" type="ORF">ERS852568_02739</name>
</gene>
<feature type="transmembrane region" description="Helical" evidence="2">
    <location>
        <begin position="31"/>
        <end position="49"/>
    </location>
</feature>
<keyword evidence="2" id="KW-0812">Transmembrane</keyword>
<keyword evidence="1" id="KW-0175">Coiled coil</keyword>
<evidence type="ECO:0000313" key="3">
    <source>
        <dbReference type="EMBL" id="CUQ30288.1"/>
    </source>
</evidence>
<organism evidence="3 4">
    <name type="scientific">Clostridium baratii</name>
    <dbReference type="NCBI Taxonomy" id="1561"/>
    <lineage>
        <taxon>Bacteria</taxon>
        <taxon>Bacillati</taxon>
        <taxon>Bacillota</taxon>
        <taxon>Clostridia</taxon>
        <taxon>Eubacteriales</taxon>
        <taxon>Clostridiaceae</taxon>
        <taxon>Clostridium</taxon>
    </lineage>
</organism>
<accession>A0A174VDV2</accession>